<organism evidence="1 2">
    <name type="scientific">Sphingobacterium griseoflavum</name>
    <dbReference type="NCBI Taxonomy" id="1474952"/>
    <lineage>
        <taxon>Bacteria</taxon>
        <taxon>Pseudomonadati</taxon>
        <taxon>Bacteroidota</taxon>
        <taxon>Sphingobacteriia</taxon>
        <taxon>Sphingobacteriales</taxon>
        <taxon>Sphingobacteriaceae</taxon>
        <taxon>Sphingobacterium</taxon>
    </lineage>
</organism>
<evidence type="ECO:0000313" key="1">
    <source>
        <dbReference type="EMBL" id="GHE44100.1"/>
    </source>
</evidence>
<keyword evidence="2" id="KW-1185">Reference proteome</keyword>
<accession>A0ABQ3I2T7</accession>
<dbReference type="Proteomes" id="UP000620550">
    <property type="component" value="Unassembled WGS sequence"/>
</dbReference>
<proteinExistence type="predicted"/>
<reference evidence="2" key="1">
    <citation type="journal article" date="2019" name="Int. J. Syst. Evol. Microbiol.">
        <title>The Global Catalogue of Microorganisms (GCM) 10K type strain sequencing project: providing services to taxonomists for standard genome sequencing and annotation.</title>
        <authorList>
            <consortium name="The Broad Institute Genomics Platform"/>
            <consortium name="The Broad Institute Genome Sequencing Center for Infectious Disease"/>
            <person name="Wu L."/>
            <person name="Ma J."/>
        </authorList>
    </citation>
    <scope>NUCLEOTIDE SEQUENCE [LARGE SCALE GENOMIC DNA]</scope>
    <source>
        <strain evidence="2">CGMCC 1.12966</strain>
    </source>
</reference>
<dbReference type="EMBL" id="BNAF01000011">
    <property type="protein sequence ID" value="GHE44100.1"/>
    <property type="molecule type" value="Genomic_DNA"/>
</dbReference>
<gene>
    <name evidence="1" type="ORF">GCM10017764_29310</name>
</gene>
<comment type="caution">
    <text evidence="1">The sequence shown here is derived from an EMBL/GenBank/DDBJ whole genome shotgun (WGS) entry which is preliminary data.</text>
</comment>
<dbReference type="RefSeq" id="WP_189627448.1">
    <property type="nucleotide sequence ID" value="NZ_BNAF01000011.1"/>
</dbReference>
<sequence length="160" mass="18137">MLACTAHALDNVPQMDDWFDQADDGINLMLDFPALRVINVYLMLAYGSHSPDDADQMDVWSTQAGEWLPLMGINGMLSREALNLMLDKATLMLADGNLMDEDALHFVAFLIKSDQIRSISIKSDHFFIRWSTSSYVCFVAGRESQWFRSGKELPPKRWTG</sequence>
<protein>
    <submittedName>
        <fullName evidence="1">Uncharacterized protein</fullName>
    </submittedName>
</protein>
<name>A0ABQ3I2T7_9SPHI</name>
<evidence type="ECO:0000313" key="2">
    <source>
        <dbReference type="Proteomes" id="UP000620550"/>
    </source>
</evidence>